<sequence length="493" mass="51469">MSLRVRIAGLVAVAAALIGLPAGVACATPGPTDGVIKALALPVQTTDFIVLVDNSASMAKGKSADTVHSALSQLLKIMQPTDRLALYSFDSTVTAQYRGLVGDQGARMLGALPKATVGWSDQGAALEAAVTELARDAANPQAVVVMITDSIPDPAPGSDYQSQEGKAWRELAENGRRLAGQRPIASYLFGLSSTVDVTMLGRVFPTTQPVKASGISRAVASINADVEQLRAGRLLGTELQAPIAVSWTGDFSSGSTGWLPIRVTVESPYRHVPIVLSGLRVAAAGELSAEVSGLPKVIELAPGQTRNLDAQLQLSGDGDLRNLNLTFDAAVDSPWRPALTAGLGLTFEPKLVTVAGARADGALARSLPTLVTVGGLLGLSVVVWWLGSALISPRMRGELIFSRHAEVLARVQLRGRRQYLAGVPGAGTLATLGGAVYGARPVRGNDREVRVDLVAGKSWSRGVIQDGHVIQMGDMEIAYSSEPGAIVRPALVH</sequence>
<dbReference type="EMBL" id="PDJC01000001">
    <property type="protein sequence ID" value="PFG18302.1"/>
    <property type="molecule type" value="Genomic_DNA"/>
</dbReference>
<accession>A0A2A9CXB3</accession>
<dbReference type="PROSITE" id="PS51257">
    <property type="entry name" value="PROKAR_LIPOPROTEIN"/>
    <property type="match status" value="1"/>
</dbReference>
<reference evidence="4 5" key="1">
    <citation type="submission" date="2017-10" db="EMBL/GenBank/DDBJ databases">
        <title>Sequencing the genomes of 1000 actinobacteria strains.</title>
        <authorList>
            <person name="Klenk H.-P."/>
        </authorList>
    </citation>
    <scope>NUCLEOTIDE SEQUENCE [LARGE SCALE GENOMIC DNA]</scope>
    <source>
        <strain evidence="4 5">DSM 15597</strain>
    </source>
</reference>
<dbReference type="PROSITE" id="PS50234">
    <property type="entry name" value="VWFA"/>
    <property type="match status" value="1"/>
</dbReference>
<feature type="signal peptide" evidence="2">
    <location>
        <begin position="1"/>
        <end position="27"/>
    </location>
</feature>
<evidence type="ECO:0000256" key="1">
    <source>
        <dbReference type="SAM" id="Phobius"/>
    </source>
</evidence>
<keyword evidence="5" id="KW-1185">Reference proteome</keyword>
<protein>
    <submittedName>
        <fullName evidence="4">von Willebrand factor type A domain-containing protein</fullName>
    </submittedName>
</protein>
<dbReference type="Gene3D" id="3.40.50.410">
    <property type="entry name" value="von Willebrand factor, type A domain"/>
    <property type="match status" value="1"/>
</dbReference>
<keyword evidence="1" id="KW-0812">Transmembrane</keyword>
<dbReference type="SUPFAM" id="SSF53300">
    <property type="entry name" value="vWA-like"/>
    <property type="match status" value="1"/>
</dbReference>
<feature type="domain" description="VWFA" evidence="3">
    <location>
        <begin position="47"/>
        <end position="239"/>
    </location>
</feature>
<evidence type="ECO:0000313" key="4">
    <source>
        <dbReference type="EMBL" id="PFG18302.1"/>
    </source>
</evidence>
<keyword evidence="2" id="KW-0732">Signal</keyword>
<dbReference type="SMART" id="SM00327">
    <property type="entry name" value="VWA"/>
    <property type="match status" value="1"/>
</dbReference>
<dbReference type="InterPro" id="IPR036465">
    <property type="entry name" value="vWFA_dom_sf"/>
</dbReference>
<comment type="caution">
    <text evidence="4">The sequence shown here is derived from an EMBL/GenBank/DDBJ whole genome shotgun (WGS) entry which is preliminary data.</text>
</comment>
<keyword evidence="1" id="KW-0472">Membrane</keyword>
<evidence type="ECO:0000313" key="5">
    <source>
        <dbReference type="Proteomes" id="UP000226079"/>
    </source>
</evidence>
<gene>
    <name evidence="4" type="ORF">ATK74_2886</name>
</gene>
<dbReference type="RefSeq" id="WP_143483691.1">
    <property type="nucleotide sequence ID" value="NZ_PDJC01000001.1"/>
</dbReference>
<keyword evidence="1" id="KW-1133">Transmembrane helix</keyword>
<name>A0A2A9CXB3_9ACTN</name>
<dbReference type="OrthoDB" id="3336142at2"/>
<organism evidence="4 5">
    <name type="scientific">Propionicimonas paludicola</name>
    <dbReference type="NCBI Taxonomy" id="185243"/>
    <lineage>
        <taxon>Bacteria</taxon>
        <taxon>Bacillati</taxon>
        <taxon>Actinomycetota</taxon>
        <taxon>Actinomycetes</taxon>
        <taxon>Propionibacteriales</taxon>
        <taxon>Nocardioidaceae</taxon>
        <taxon>Propionicimonas</taxon>
    </lineage>
</organism>
<dbReference type="Pfam" id="PF13519">
    <property type="entry name" value="VWA_2"/>
    <property type="match status" value="1"/>
</dbReference>
<dbReference type="AlphaFoldDB" id="A0A2A9CXB3"/>
<dbReference type="InterPro" id="IPR002035">
    <property type="entry name" value="VWF_A"/>
</dbReference>
<proteinExistence type="predicted"/>
<dbReference type="CDD" id="cd00198">
    <property type="entry name" value="vWFA"/>
    <property type="match status" value="1"/>
</dbReference>
<feature type="chain" id="PRO_5013378210" evidence="2">
    <location>
        <begin position="28"/>
        <end position="493"/>
    </location>
</feature>
<evidence type="ECO:0000256" key="2">
    <source>
        <dbReference type="SAM" id="SignalP"/>
    </source>
</evidence>
<feature type="transmembrane region" description="Helical" evidence="1">
    <location>
        <begin position="367"/>
        <end position="386"/>
    </location>
</feature>
<evidence type="ECO:0000259" key="3">
    <source>
        <dbReference type="PROSITE" id="PS50234"/>
    </source>
</evidence>
<dbReference type="Proteomes" id="UP000226079">
    <property type="component" value="Unassembled WGS sequence"/>
</dbReference>